<dbReference type="Gene3D" id="1.10.287.950">
    <property type="entry name" value="Methyl-accepting chemotaxis protein"/>
    <property type="match status" value="1"/>
</dbReference>
<dbReference type="Proteomes" id="UP001063350">
    <property type="component" value="Chromosome"/>
</dbReference>
<dbReference type="GO" id="GO:0006935">
    <property type="term" value="P:chemotaxis"/>
    <property type="evidence" value="ECO:0007669"/>
    <property type="project" value="InterPro"/>
</dbReference>
<dbReference type="AlphaFoldDB" id="A0A915XIU7"/>
<feature type="domain" description="T-SNARE coiled-coil homology" evidence="11">
    <location>
        <begin position="430"/>
        <end position="492"/>
    </location>
</feature>
<evidence type="ECO:0000256" key="9">
    <source>
        <dbReference type="SAM" id="Phobius"/>
    </source>
</evidence>
<comment type="similarity">
    <text evidence="7">Belongs to the methyl-accepting chemotaxis (MCP) protein family.</text>
</comment>
<dbReference type="PROSITE" id="PS50192">
    <property type="entry name" value="T_SNARE"/>
    <property type="match status" value="1"/>
</dbReference>
<dbReference type="PROSITE" id="PS50111">
    <property type="entry name" value="CHEMOTAXIS_TRANSDUC_2"/>
    <property type="match status" value="1"/>
</dbReference>
<feature type="transmembrane region" description="Helical" evidence="9">
    <location>
        <begin position="179"/>
        <end position="198"/>
    </location>
</feature>
<evidence type="ECO:0000256" key="6">
    <source>
        <dbReference type="ARBA" id="ARBA00023224"/>
    </source>
</evidence>
<evidence type="ECO:0008006" key="15">
    <source>
        <dbReference type="Google" id="ProtNLM"/>
    </source>
</evidence>
<dbReference type="PANTHER" id="PTHR32089:SF112">
    <property type="entry name" value="LYSOZYME-LIKE PROTEIN-RELATED"/>
    <property type="match status" value="1"/>
</dbReference>
<dbReference type="GO" id="GO:0046872">
    <property type="term" value="F:metal ion binding"/>
    <property type="evidence" value="ECO:0007669"/>
    <property type="project" value="UniProtKB-KW"/>
</dbReference>
<dbReference type="PANTHER" id="PTHR32089">
    <property type="entry name" value="METHYL-ACCEPTING CHEMOTAXIS PROTEIN MCPB"/>
    <property type="match status" value="1"/>
</dbReference>
<dbReference type="Pfam" id="PF01814">
    <property type="entry name" value="Hemerythrin"/>
    <property type="match status" value="1"/>
</dbReference>
<evidence type="ECO:0000256" key="3">
    <source>
        <dbReference type="ARBA" id="ARBA00022519"/>
    </source>
</evidence>
<sequence>MVALSLVITAIAITRFNHIDRQADRLEEINALGLTMADLKVNHMLEAERLQSMLADPQNHLQQNNFLDKSICKLEKWLKGGERATAGERFPQLIPLFGRIEQAHNRLHDATRKISQPAASSDQDPAELSTRLKRIYREETAPALMDIRKGLQDARSFLDRIAKEESLSQQAAITRSRNLIITMAASALFLALGLSFLLSRNIRVPIRQVSDFARQMADGNFSGQLSLARKDEIGDLAASLNRMSLGISAILHGVSSEVTILGISSKQLNYISKILANGVKVTSTRAENVAMATEEMSSNMNSVAAASEEASTNVSIVANASEEMQRSVEEIYARTEEARSISQQAVNLADASSDRVNILGRAAAEITKVTEVITEISEQTNLLALNATIEAARAGEAGKGFAVVANEIKELAKQTAEATGEIKAKIESIRSSVDDTVTEIRQISGVINQVDEVVSSITTAVEEQTETTREITGSIIHAAQGIAEVNENVAQISTVTGDVAQDITEVSTVATEISGSGTEVRDYAGTLSQVAVRMKKGVGRFRLASGPEVAALNPPVTEELVQWDKRIMIDVEEIDNQHHKLLDIINDLYRIMKRGEGPQAMLTVVDQLIQYTREHFSFEEEMLRRAGFPSLKDHQALHARLIKRVEEYQQKLHSGEMVADELMEFLSDWLVVHIKAVDTKYVPYVKNPKH</sequence>
<dbReference type="NCBIfam" id="NF002007">
    <property type="entry name" value="PRK00808.1"/>
    <property type="match status" value="1"/>
</dbReference>
<keyword evidence="14" id="KW-1185">Reference proteome</keyword>
<name>A0A915XIU7_9BACT</name>
<keyword evidence="3" id="KW-0997">Cell inner membrane</keyword>
<comment type="similarity">
    <text evidence="2">Belongs to the hemerythrin family.</text>
</comment>
<dbReference type="SMART" id="SM00283">
    <property type="entry name" value="MA"/>
    <property type="match status" value="1"/>
</dbReference>
<evidence type="ECO:0000259" key="12">
    <source>
        <dbReference type="PROSITE" id="PS50885"/>
    </source>
</evidence>
<evidence type="ECO:0000256" key="4">
    <source>
        <dbReference type="ARBA" id="ARBA00022723"/>
    </source>
</evidence>
<evidence type="ECO:0000313" key="14">
    <source>
        <dbReference type="Proteomes" id="UP001063350"/>
    </source>
</evidence>
<dbReference type="SUPFAM" id="SSF47188">
    <property type="entry name" value="Hemerythrin-like"/>
    <property type="match status" value="1"/>
</dbReference>
<dbReference type="InterPro" id="IPR000727">
    <property type="entry name" value="T_SNARE_dom"/>
</dbReference>
<dbReference type="InterPro" id="IPR012827">
    <property type="entry name" value="Hemerythrin_metal-bd"/>
</dbReference>
<dbReference type="PROSITE" id="PS50885">
    <property type="entry name" value="HAMP"/>
    <property type="match status" value="1"/>
</dbReference>
<dbReference type="PROSITE" id="PS00550">
    <property type="entry name" value="HEMERYTHRINS"/>
    <property type="match status" value="1"/>
</dbReference>
<gene>
    <name evidence="13" type="ORF">GF1_03530</name>
</gene>
<evidence type="ECO:0000256" key="5">
    <source>
        <dbReference type="ARBA" id="ARBA00023004"/>
    </source>
</evidence>
<dbReference type="Gene3D" id="1.20.120.30">
    <property type="entry name" value="Aspartate receptor, ligand-binding domain"/>
    <property type="match status" value="1"/>
</dbReference>
<feature type="domain" description="HAMP" evidence="12">
    <location>
        <begin position="200"/>
        <end position="252"/>
    </location>
</feature>
<dbReference type="InterPro" id="IPR003660">
    <property type="entry name" value="HAMP_dom"/>
</dbReference>
<evidence type="ECO:0000259" key="10">
    <source>
        <dbReference type="PROSITE" id="PS50111"/>
    </source>
</evidence>
<dbReference type="InterPro" id="IPR012312">
    <property type="entry name" value="Hemerythrin-like"/>
</dbReference>
<dbReference type="PRINTS" id="PR00260">
    <property type="entry name" value="CHEMTRNSDUCR"/>
</dbReference>
<dbReference type="CDD" id="cd06225">
    <property type="entry name" value="HAMP"/>
    <property type="match status" value="1"/>
</dbReference>
<feature type="domain" description="Methyl-accepting transducer" evidence="10">
    <location>
        <begin position="271"/>
        <end position="507"/>
    </location>
</feature>
<comment type="subcellular location">
    <subcellularLocation>
        <location evidence="1">Cell inner membrane</location>
        <topology evidence="1">Multi-pass membrane protein</topology>
    </subcellularLocation>
</comment>
<dbReference type="GO" id="GO:0005886">
    <property type="term" value="C:plasma membrane"/>
    <property type="evidence" value="ECO:0007669"/>
    <property type="project" value="UniProtKB-SubCell"/>
</dbReference>
<proteinExistence type="inferred from homology"/>
<dbReference type="GO" id="GO:0007165">
    <property type="term" value="P:signal transduction"/>
    <property type="evidence" value="ECO:0007669"/>
    <property type="project" value="UniProtKB-KW"/>
</dbReference>
<dbReference type="Pfam" id="PF00672">
    <property type="entry name" value="HAMP"/>
    <property type="match status" value="1"/>
</dbReference>
<reference evidence="13" key="1">
    <citation type="submission" date="2020-12" db="EMBL/GenBank/DDBJ databases">
        <title>Desulfobium dissulfuricans gen. nov., sp. nov., a novel mesophilic, sulfate-reducing bacterium isolated from a deep-sea hydrothermal vent.</title>
        <authorList>
            <person name="Hashimoto Y."/>
            <person name="Tame A."/>
            <person name="Sawayama S."/>
            <person name="Miyazaki J."/>
            <person name="Takai K."/>
            <person name="Nakagawa S."/>
        </authorList>
    </citation>
    <scope>NUCLEOTIDE SEQUENCE</scope>
    <source>
        <strain evidence="13">GF1</strain>
    </source>
</reference>
<organism evidence="13 14">
    <name type="scientific">Desulfolithobacter dissulfuricans</name>
    <dbReference type="NCBI Taxonomy" id="2795293"/>
    <lineage>
        <taxon>Bacteria</taxon>
        <taxon>Pseudomonadati</taxon>
        <taxon>Thermodesulfobacteriota</taxon>
        <taxon>Desulfobulbia</taxon>
        <taxon>Desulfobulbales</taxon>
        <taxon>Desulfobulbaceae</taxon>
        <taxon>Desulfolithobacter</taxon>
    </lineage>
</organism>
<keyword evidence="9" id="KW-0472">Membrane</keyword>
<evidence type="ECO:0000259" key="11">
    <source>
        <dbReference type="PROSITE" id="PS50192"/>
    </source>
</evidence>
<evidence type="ECO:0000256" key="2">
    <source>
        <dbReference type="ARBA" id="ARBA00010587"/>
    </source>
</evidence>
<dbReference type="EMBL" id="AP024233">
    <property type="protein sequence ID" value="BCO07977.1"/>
    <property type="molecule type" value="Genomic_DNA"/>
</dbReference>
<dbReference type="Gene3D" id="6.10.340.10">
    <property type="match status" value="1"/>
</dbReference>
<accession>A0A915XIU7</accession>
<dbReference type="NCBIfam" id="TIGR02481">
    <property type="entry name" value="hemeryth_dom"/>
    <property type="match status" value="1"/>
</dbReference>
<dbReference type="SUPFAM" id="SSF58104">
    <property type="entry name" value="Methyl-accepting chemotaxis protein (MCP) signaling domain"/>
    <property type="match status" value="1"/>
</dbReference>
<dbReference type="InterPro" id="IPR016131">
    <property type="entry name" value="Haemerythrin_Fe_BS"/>
</dbReference>
<dbReference type="CDD" id="cd11386">
    <property type="entry name" value="MCP_signal"/>
    <property type="match status" value="1"/>
</dbReference>
<protein>
    <recommendedName>
        <fullName evidence="15">Methyl-accepting chemotaxis protein</fullName>
    </recommendedName>
</protein>
<dbReference type="GO" id="GO:0004888">
    <property type="term" value="F:transmembrane signaling receptor activity"/>
    <property type="evidence" value="ECO:0007669"/>
    <property type="project" value="InterPro"/>
</dbReference>
<evidence type="ECO:0000256" key="7">
    <source>
        <dbReference type="ARBA" id="ARBA00029447"/>
    </source>
</evidence>
<dbReference type="Pfam" id="PF00015">
    <property type="entry name" value="MCPsignal"/>
    <property type="match status" value="1"/>
</dbReference>
<dbReference type="KEGG" id="ddu:GF1_03530"/>
<keyword evidence="9" id="KW-1133">Transmembrane helix</keyword>
<evidence type="ECO:0000256" key="8">
    <source>
        <dbReference type="PROSITE-ProRule" id="PRU00284"/>
    </source>
</evidence>
<keyword evidence="9" id="KW-0812">Transmembrane</keyword>
<evidence type="ECO:0000313" key="13">
    <source>
        <dbReference type="EMBL" id="BCO07977.1"/>
    </source>
</evidence>
<keyword evidence="6 8" id="KW-0807">Transducer</keyword>
<evidence type="ECO:0000256" key="1">
    <source>
        <dbReference type="ARBA" id="ARBA00004429"/>
    </source>
</evidence>
<dbReference type="InterPro" id="IPR035938">
    <property type="entry name" value="Hemerythrin-like_sf"/>
</dbReference>
<dbReference type="SMART" id="SM00304">
    <property type="entry name" value="HAMP"/>
    <property type="match status" value="1"/>
</dbReference>
<dbReference type="CDD" id="cd12107">
    <property type="entry name" value="Hemerythrin"/>
    <property type="match status" value="1"/>
</dbReference>
<dbReference type="Gene3D" id="1.20.120.50">
    <property type="entry name" value="Hemerythrin-like"/>
    <property type="match status" value="1"/>
</dbReference>
<keyword evidence="5" id="KW-0408">Iron</keyword>
<keyword evidence="4" id="KW-0479">Metal-binding</keyword>
<dbReference type="InterPro" id="IPR004089">
    <property type="entry name" value="MCPsignal_dom"/>
</dbReference>
<dbReference type="InterPro" id="IPR004090">
    <property type="entry name" value="Chemotax_Me-accpt_rcpt"/>
</dbReference>
<keyword evidence="3" id="KW-1003">Cell membrane</keyword>
<dbReference type="NCBIfam" id="NF033749">
    <property type="entry name" value="bact_hemeryth"/>
    <property type="match status" value="1"/>
</dbReference>